<dbReference type="InterPro" id="IPR000718">
    <property type="entry name" value="Peptidase_M13"/>
</dbReference>
<accession>A0A7K0HL76</accession>
<dbReference type="CDD" id="cd08662">
    <property type="entry name" value="M13"/>
    <property type="match status" value="1"/>
</dbReference>
<dbReference type="InterPro" id="IPR018497">
    <property type="entry name" value="Peptidase_M13_C"/>
</dbReference>
<dbReference type="GO" id="GO:0005886">
    <property type="term" value="C:plasma membrane"/>
    <property type="evidence" value="ECO:0007669"/>
    <property type="project" value="TreeGrafter"/>
</dbReference>
<dbReference type="PROSITE" id="PS51885">
    <property type="entry name" value="NEPRILYSIN"/>
    <property type="match status" value="1"/>
</dbReference>
<comment type="caution">
    <text evidence="11">The sequence shown here is derived from an EMBL/GenBank/DDBJ whole genome shotgun (WGS) entry which is preliminary data.</text>
</comment>
<evidence type="ECO:0000256" key="6">
    <source>
        <dbReference type="ARBA" id="ARBA00022833"/>
    </source>
</evidence>
<dbReference type="Gene3D" id="1.10.1380.10">
    <property type="entry name" value="Neutral endopeptidase , domain2"/>
    <property type="match status" value="1"/>
</dbReference>
<keyword evidence="3" id="KW-0645">Protease</keyword>
<dbReference type="InterPro" id="IPR008753">
    <property type="entry name" value="Peptidase_M13_N"/>
</dbReference>
<comment type="similarity">
    <text evidence="2">Belongs to the peptidase M13 family.</text>
</comment>
<organism evidence="11 12">
    <name type="scientific">Parabacteroides distasonis</name>
    <dbReference type="NCBI Taxonomy" id="823"/>
    <lineage>
        <taxon>Bacteria</taxon>
        <taxon>Pseudomonadati</taxon>
        <taxon>Bacteroidota</taxon>
        <taxon>Bacteroidia</taxon>
        <taxon>Bacteroidales</taxon>
        <taxon>Tannerellaceae</taxon>
        <taxon>Parabacteroides</taxon>
    </lineage>
</organism>
<evidence type="ECO:0000256" key="8">
    <source>
        <dbReference type="SAM" id="SignalP"/>
    </source>
</evidence>
<feature type="chain" id="PRO_5029763197" evidence="8">
    <location>
        <begin position="19"/>
        <end position="680"/>
    </location>
</feature>
<feature type="signal peptide" evidence="8">
    <location>
        <begin position="1"/>
        <end position="18"/>
    </location>
</feature>
<evidence type="ECO:0000259" key="10">
    <source>
        <dbReference type="Pfam" id="PF05649"/>
    </source>
</evidence>
<keyword evidence="7" id="KW-0482">Metalloprotease</keyword>
<evidence type="ECO:0000256" key="2">
    <source>
        <dbReference type="ARBA" id="ARBA00007357"/>
    </source>
</evidence>
<feature type="domain" description="Peptidase M13 C-terminal" evidence="9">
    <location>
        <begin position="475"/>
        <end position="677"/>
    </location>
</feature>
<dbReference type="GO" id="GO:0016485">
    <property type="term" value="P:protein processing"/>
    <property type="evidence" value="ECO:0007669"/>
    <property type="project" value="TreeGrafter"/>
</dbReference>
<dbReference type="PRINTS" id="PR00786">
    <property type="entry name" value="NEPRILYSIN"/>
</dbReference>
<dbReference type="InterPro" id="IPR042089">
    <property type="entry name" value="Peptidase_M13_dom_2"/>
</dbReference>
<dbReference type="RefSeq" id="WP_036629675.1">
    <property type="nucleotide sequence ID" value="NZ_CP103128.1"/>
</dbReference>
<dbReference type="Pfam" id="PF05649">
    <property type="entry name" value="Peptidase_M13_N"/>
    <property type="match status" value="1"/>
</dbReference>
<proteinExistence type="inferred from homology"/>
<sequence length="680" mass="76306">MRKRKMFPFLAAGIVALASCNTPQKEVVKIAAINPANMDTTVAAGTDFYEYACGGWIKNNPLKPEYARFGTFDQLLENNQEQLRVLIEELSATPHEAGSVAGKIGALYAMGLDSTKLNADGVAPIKEELAAINALATKSDVSKMVATLHKEGMAPFFALFVDADEKNSAMNIVQLYQAGIGMGDRDYYLLEDEGSAKMRDAYRAYINKLFTLAGSSPEQADAAVDAVMKIEKAIADISYGREDLRDSQKNYNKLAYEDFKQIESPLDWDVYFESMGLAGLKELDAKQINFYKDMNKALQNTTVDEQKYYLAFNLLSAAAPYLSDDFVDADFEFYGKVMSGKQEQQPRWKRSLNTVNGALGEAVGEMYVEKYFPASSKEKMLTLVGNLQTALSERINGLEWMSDTTKAKAQEKLAAFTVKIGYPDKWRDYSGLEIKDDSYWANVRRSNIFDMAYQLADVDKPVDKSRWHMNPQTVNAYYNPTTNEICFPAAILQPPFFNPDADDAVNYGAIGVVIGHEMTHGFDDQGRNYDKDGNLIDWWTAEDAVRFKERADKLVDQYDQIIVIDTLHANGRFTLGENIADHGGLLVAHQAYLNSLKGKETPAPIDGFTNEQRFFLGYATLWGQNIRPEEIRRRTKIDPHSLGKWRVNAALRNIAPFYAAFDIKEGDPMFMAPADRVVIW</sequence>
<dbReference type="PROSITE" id="PS51257">
    <property type="entry name" value="PROKAR_LIPOPROTEIN"/>
    <property type="match status" value="1"/>
</dbReference>
<evidence type="ECO:0000256" key="1">
    <source>
        <dbReference type="ARBA" id="ARBA00001947"/>
    </source>
</evidence>
<keyword evidence="8" id="KW-0732">Signal</keyword>
<dbReference type="Pfam" id="PF01431">
    <property type="entry name" value="Peptidase_M13"/>
    <property type="match status" value="1"/>
</dbReference>
<comment type="cofactor">
    <cofactor evidence="1">
        <name>Zn(2+)</name>
        <dbReference type="ChEBI" id="CHEBI:29105"/>
    </cofactor>
</comment>
<keyword evidence="4" id="KW-0479">Metal-binding</keyword>
<gene>
    <name evidence="11" type="ORF">GKD66_11905</name>
</gene>
<keyword evidence="6" id="KW-0862">Zinc</keyword>
<evidence type="ECO:0000259" key="9">
    <source>
        <dbReference type="Pfam" id="PF01431"/>
    </source>
</evidence>
<keyword evidence="5" id="KW-0378">Hydrolase</keyword>
<dbReference type="AlphaFoldDB" id="A0A7K0HL76"/>
<evidence type="ECO:0000256" key="3">
    <source>
        <dbReference type="ARBA" id="ARBA00022670"/>
    </source>
</evidence>
<dbReference type="PANTHER" id="PTHR11733:SF167">
    <property type="entry name" value="FI17812P1-RELATED"/>
    <property type="match status" value="1"/>
</dbReference>
<evidence type="ECO:0000256" key="4">
    <source>
        <dbReference type="ARBA" id="ARBA00022723"/>
    </source>
</evidence>
<dbReference type="GO" id="GO:0046872">
    <property type="term" value="F:metal ion binding"/>
    <property type="evidence" value="ECO:0007669"/>
    <property type="project" value="UniProtKB-KW"/>
</dbReference>
<dbReference type="Proteomes" id="UP000441358">
    <property type="component" value="Unassembled WGS sequence"/>
</dbReference>
<evidence type="ECO:0000313" key="12">
    <source>
        <dbReference type="Proteomes" id="UP000441358"/>
    </source>
</evidence>
<dbReference type="GO" id="GO:0004222">
    <property type="term" value="F:metalloendopeptidase activity"/>
    <property type="evidence" value="ECO:0007669"/>
    <property type="project" value="InterPro"/>
</dbReference>
<evidence type="ECO:0000256" key="7">
    <source>
        <dbReference type="ARBA" id="ARBA00023049"/>
    </source>
</evidence>
<dbReference type="PANTHER" id="PTHR11733">
    <property type="entry name" value="ZINC METALLOPROTEASE FAMILY M13 NEPRILYSIN-RELATED"/>
    <property type="match status" value="1"/>
</dbReference>
<dbReference type="Gene3D" id="3.40.390.10">
    <property type="entry name" value="Collagenase (Catalytic Domain)"/>
    <property type="match status" value="1"/>
</dbReference>
<evidence type="ECO:0000313" key="11">
    <source>
        <dbReference type="EMBL" id="MRZ50911.1"/>
    </source>
</evidence>
<dbReference type="SUPFAM" id="SSF55486">
    <property type="entry name" value="Metalloproteases ('zincins'), catalytic domain"/>
    <property type="match status" value="1"/>
</dbReference>
<evidence type="ECO:0000256" key="5">
    <source>
        <dbReference type="ARBA" id="ARBA00022801"/>
    </source>
</evidence>
<dbReference type="InterPro" id="IPR024079">
    <property type="entry name" value="MetalloPept_cat_dom_sf"/>
</dbReference>
<name>A0A7K0HL76_PARDI</name>
<feature type="domain" description="Peptidase M13 N-terminal" evidence="10">
    <location>
        <begin position="45"/>
        <end position="423"/>
    </location>
</feature>
<dbReference type="EMBL" id="WKMC01000008">
    <property type="protein sequence ID" value="MRZ50911.1"/>
    <property type="molecule type" value="Genomic_DNA"/>
</dbReference>
<protein>
    <submittedName>
        <fullName evidence="11">M13 family peptidase</fullName>
    </submittedName>
</protein>
<reference evidence="11 12" key="1">
    <citation type="journal article" date="2019" name="Nat. Med.">
        <title>A library of human gut bacterial isolates paired with longitudinal multiomics data enables mechanistic microbiome research.</title>
        <authorList>
            <person name="Poyet M."/>
            <person name="Groussin M."/>
            <person name="Gibbons S.M."/>
            <person name="Avila-Pacheco J."/>
            <person name="Jiang X."/>
            <person name="Kearney S.M."/>
            <person name="Perrotta A.R."/>
            <person name="Berdy B."/>
            <person name="Zhao S."/>
            <person name="Lieberman T.D."/>
            <person name="Swanson P.K."/>
            <person name="Smith M."/>
            <person name="Roesemann S."/>
            <person name="Alexander J.E."/>
            <person name="Rich S.A."/>
            <person name="Livny J."/>
            <person name="Vlamakis H."/>
            <person name="Clish C."/>
            <person name="Bullock K."/>
            <person name="Deik A."/>
            <person name="Scott J."/>
            <person name="Pierce K.A."/>
            <person name="Xavier R.J."/>
            <person name="Alm E.J."/>
        </authorList>
    </citation>
    <scope>NUCLEOTIDE SEQUENCE [LARGE SCALE GENOMIC DNA]</scope>
    <source>
        <strain evidence="11 12">BIOML-A32</strain>
    </source>
</reference>